<gene>
    <name evidence="2" type="ORF">GCM10009716_46160</name>
</gene>
<accession>A0ABN2PUT6</accession>
<evidence type="ECO:0000256" key="1">
    <source>
        <dbReference type="SAM" id="MobiDB-lite"/>
    </source>
</evidence>
<name>A0ABN2PUT6_9ACTN</name>
<evidence type="ECO:0000313" key="3">
    <source>
        <dbReference type="Proteomes" id="UP001501303"/>
    </source>
</evidence>
<evidence type="ECO:0000313" key="2">
    <source>
        <dbReference type="EMBL" id="GAA1933704.1"/>
    </source>
</evidence>
<dbReference type="Proteomes" id="UP001501303">
    <property type="component" value="Unassembled WGS sequence"/>
</dbReference>
<proteinExistence type="predicted"/>
<keyword evidence="3" id="KW-1185">Reference proteome</keyword>
<sequence length="91" mass="9515">MLGENLGVQVEDLPLAGGSVILVPSGCGTVVEGVRVRLSHAFTLGRQCANRIASSCLRKTKAARAARRARRHRSGGPERKGDFGAGEADST</sequence>
<protein>
    <submittedName>
        <fullName evidence="2">Uncharacterized protein</fullName>
    </submittedName>
</protein>
<organism evidence="2 3">
    <name type="scientific">Streptomyces sodiiphilus</name>
    <dbReference type="NCBI Taxonomy" id="226217"/>
    <lineage>
        <taxon>Bacteria</taxon>
        <taxon>Bacillati</taxon>
        <taxon>Actinomycetota</taxon>
        <taxon>Actinomycetes</taxon>
        <taxon>Kitasatosporales</taxon>
        <taxon>Streptomycetaceae</taxon>
        <taxon>Streptomyces</taxon>
    </lineage>
</organism>
<comment type="caution">
    <text evidence="2">The sequence shown here is derived from an EMBL/GenBank/DDBJ whole genome shotgun (WGS) entry which is preliminary data.</text>
</comment>
<feature type="compositionally biased region" description="Basic residues" evidence="1">
    <location>
        <begin position="63"/>
        <end position="74"/>
    </location>
</feature>
<feature type="region of interest" description="Disordered" evidence="1">
    <location>
        <begin position="63"/>
        <end position="91"/>
    </location>
</feature>
<dbReference type="EMBL" id="BAAAMJ010000072">
    <property type="protein sequence ID" value="GAA1933704.1"/>
    <property type="molecule type" value="Genomic_DNA"/>
</dbReference>
<reference evidence="2 3" key="1">
    <citation type="journal article" date="2019" name="Int. J. Syst. Evol. Microbiol.">
        <title>The Global Catalogue of Microorganisms (GCM) 10K type strain sequencing project: providing services to taxonomists for standard genome sequencing and annotation.</title>
        <authorList>
            <consortium name="The Broad Institute Genomics Platform"/>
            <consortium name="The Broad Institute Genome Sequencing Center for Infectious Disease"/>
            <person name="Wu L."/>
            <person name="Ma J."/>
        </authorList>
    </citation>
    <scope>NUCLEOTIDE SEQUENCE [LARGE SCALE GENOMIC DNA]</scope>
    <source>
        <strain evidence="2 3">JCM 13581</strain>
    </source>
</reference>